<evidence type="ECO:0000313" key="2">
    <source>
        <dbReference type="Proteomes" id="UP001151699"/>
    </source>
</evidence>
<dbReference type="Proteomes" id="UP001151699">
    <property type="component" value="Chromosome B"/>
</dbReference>
<comment type="caution">
    <text evidence="1">The sequence shown here is derived from an EMBL/GenBank/DDBJ whole genome shotgun (WGS) entry which is preliminary data.</text>
</comment>
<proteinExistence type="predicted"/>
<name>A0A9Q0N2D8_9DIPT</name>
<protein>
    <submittedName>
        <fullName evidence="1">Uncharacterized protein</fullName>
    </submittedName>
</protein>
<feature type="non-terminal residue" evidence="1">
    <location>
        <position position="1"/>
    </location>
</feature>
<keyword evidence="2" id="KW-1185">Reference proteome</keyword>
<gene>
    <name evidence="1" type="ORF">Bhyg_07284</name>
</gene>
<organism evidence="1 2">
    <name type="scientific">Pseudolycoriella hygida</name>
    <dbReference type="NCBI Taxonomy" id="35572"/>
    <lineage>
        <taxon>Eukaryota</taxon>
        <taxon>Metazoa</taxon>
        <taxon>Ecdysozoa</taxon>
        <taxon>Arthropoda</taxon>
        <taxon>Hexapoda</taxon>
        <taxon>Insecta</taxon>
        <taxon>Pterygota</taxon>
        <taxon>Neoptera</taxon>
        <taxon>Endopterygota</taxon>
        <taxon>Diptera</taxon>
        <taxon>Nematocera</taxon>
        <taxon>Sciaroidea</taxon>
        <taxon>Sciaridae</taxon>
        <taxon>Pseudolycoriella</taxon>
    </lineage>
</organism>
<dbReference type="EMBL" id="WJQU01000002">
    <property type="protein sequence ID" value="KAJ6642337.1"/>
    <property type="molecule type" value="Genomic_DNA"/>
</dbReference>
<dbReference type="AlphaFoldDB" id="A0A9Q0N2D8"/>
<sequence>LRPNVIAAPSSRGLTLHIMLTTFRDSTSIGSGVTDLTDSAVSGDIARGRDRGGLFAPNAVNG</sequence>
<accession>A0A9Q0N2D8</accession>
<evidence type="ECO:0000313" key="1">
    <source>
        <dbReference type="EMBL" id="KAJ6642337.1"/>
    </source>
</evidence>
<reference evidence="1" key="1">
    <citation type="submission" date="2022-07" db="EMBL/GenBank/DDBJ databases">
        <authorList>
            <person name="Trinca V."/>
            <person name="Uliana J.V.C."/>
            <person name="Torres T.T."/>
            <person name="Ward R.J."/>
            <person name="Monesi N."/>
        </authorList>
    </citation>
    <scope>NUCLEOTIDE SEQUENCE</scope>
    <source>
        <strain evidence="1">HSMRA1968</strain>
        <tissue evidence="1">Whole embryos</tissue>
    </source>
</reference>